<dbReference type="CDD" id="cd09281">
    <property type="entry name" value="UPF0066"/>
    <property type="match status" value="1"/>
</dbReference>
<evidence type="ECO:0000256" key="3">
    <source>
        <dbReference type="SAM" id="MobiDB-lite"/>
    </source>
</evidence>
<dbReference type="Proteomes" id="UP000825483">
    <property type="component" value="Unassembled WGS sequence"/>
</dbReference>
<dbReference type="InterPro" id="IPR036413">
    <property type="entry name" value="YaeB-like_sf"/>
</dbReference>
<dbReference type="Gene3D" id="2.40.30.70">
    <property type="entry name" value="YaeB-like"/>
    <property type="match status" value="1"/>
</dbReference>
<dbReference type="RefSeq" id="WP_223925887.1">
    <property type="nucleotide sequence ID" value="NZ_BPTU01000001.1"/>
</dbReference>
<accession>A0A9R1CA93</accession>
<evidence type="ECO:0000313" key="6">
    <source>
        <dbReference type="Proteomes" id="UP000825483"/>
    </source>
</evidence>
<dbReference type="InterPro" id="IPR040372">
    <property type="entry name" value="YaeB-like"/>
</dbReference>
<gene>
    <name evidence="5" type="primary">trmO</name>
    <name evidence="5" type="ORF">PRLR5076_17990</name>
</gene>
<dbReference type="EMBL" id="BPUB01000002">
    <property type="protein sequence ID" value="GJG58948.1"/>
    <property type="molecule type" value="Genomic_DNA"/>
</dbReference>
<dbReference type="PROSITE" id="PS51668">
    <property type="entry name" value="TSAA_2"/>
    <property type="match status" value="1"/>
</dbReference>
<dbReference type="Pfam" id="PF01980">
    <property type="entry name" value="TrmO_N"/>
    <property type="match status" value="1"/>
</dbReference>
<dbReference type="PROSITE" id="PS01318">
    <property type="entry name" value="TSAA_1"/>
    <property type="match status" value="1"/>
</dbReference>
<dbReference type="InterPro" id="IPR036414">
    <property type="entry name" value="YaeB_N_sf"/>
</dbReference>
<evidence type="ECO:0000256" key="1">
    <source>
        <dbReference type="ARBA" id="ARBA00022691"/>
    </source>
</evidence>
<dbReference type="InterPro" id="IPR041369">
    <property type="entry name" value="TrmO_C"/>
</dbReference>
<dbReference type="SUPFAM" id="SSF118196">
    <property type="entry name" value="YaeB-like"/>
    <property type="match status" value="1"/>
</dbReference>
<dbReference type="InterPro" id="IPR023368">
    <property type="entry name" value="UPF0066_cons_site"/>
</dbReference>
<dbReference type="PANTHER" id="PTHR12818:SF0">
    <property type="entry name" value="TRNA (ADENINE(37)-N6)-METHYLTRANSFERASE"/>
    <property type="match status" value="1"/>
</dbReference>
<dbReference type="InterPro" id="IPR023370">
    <property type="entry name" value="TrmO-like_N"/>
</dbReference>
<reference evidence="5" key="1">
    <citation type="journal article" date="2022" name="Int. J. Syst. Evol. Microbiol.">
        <title>Prevotella lacticifex sp. nov., isolated from the rumen of cows.</title>
        <authorList>
            <person name="Shinkai T."/>
            <person name="Ikeyama N."/>
            <person name="Kumagai M."/>
            <person name="Ohmori H."/>
            <person name="Sakamoto M."/>
            <person name="Ohkuma M."/>
            <person name="Mitsumori M."/>
        </authorList>
    </citation>
    <scope>NUCLEOTIDE SEQUENCE</scope>
    <source>
        <strain evidence="5">R5076</strain>
    </source>
</reference>
<sequence length="251" mass="28019">MQAENHDFDKMIKPVAVFKSPYGSKFGIPRQSGLTEAVTGRIVFLPPYNDPNAIRGIADFDYLWLIWGFSANEPQPSATREADNNNETAKASTDETDSRNLHLTVRPPRLGGNERVGVFASRSPFRPNGLGLSSVRILGEDNGEIIVAGADLMNGTPIYDIKPYLPYVDAHPDAKAGFTDKRKWATLEVSIPDDISEKLTDKQTRELQQILSLDPRPHYHHDSNRIYGMTYAGHNVRFKVEGNLLTIVEII</sequence>
<keyword evidence="1" id="KW-0949">S-adenosyl-L-methionine</keyword>
<protein>
    <submittedName>
        <fullName evidence="5">tRNA (Adenine(37)-N6)-methyltransferase</fullName>
    </submittedName>
</protein>
<evidence type="ECO:0000256" key="2">
    <source>
        <dbReference type="ARBA" id="ARBA00033753"/>
    </source>
</evidence>
<evidence type="ECO:0000259" key="4">
    <source>
        <dbReference type="PROSITE" id="PS51668"/>
    </source>
</evidence>
<feature type="region of interest" description="Disordered" evidence="3">
    <location>
        <begin position="75"/>
        <end position="98"/>
    </location>
</feature>
<comment type="similarity">
    <text evidence="2">Belongs to the tRNA methyltransferase O family.</text>
</comment>
<evidence type="ECO:0000313" key="5">
    <source>
        <dbReference type="EMBL" id="GJG58948.1"/>
    </source>
</evidence>
<feature type="domain" description="TsaA-like" evidence="4">
    <location>
        <begin position="12"/>
        <end position="173"/>
    </location>
</feature>
<dbReference type="PANTHER" id="PTHR12818">
    <property type="entry name" value="TRNA (ADENINE(37)-N6)-METHYLTRANSFERASE"/>
    <property type="match status" value="1"/>
</dbReference>
<dbReference type="AlphaFoldDB" id="A0A9R1CA93"/>
<keyword evidence="6" id="KW-1185">Reference proteome</keyword>
<comment type="caution">
    <text evidence="5">The sequence shown here is derived from an EMBL/GenBank/DDBJ whole genome shotgun (WGS) entry which is preliminary data.</text>
</comment>
<dbReference type="Pfam" id="PF18389">
    <property type="entry name" value="TrmO_C"/>
    <property type="match status" value="1"/>
</dbReference>
<name>A0A9R1CA93_9BACT</name>
<dbReference type="GeneID" id="72467006"/>
<organism evidence="5 6">
    <name type="scientific">Prevotella lacticifex</name>
    <dbReference type="NCBI Taxonomy" id="2854755"/>
    <lineage>
        <taxon>Bacteria</taxon>
        <taxon>Pseudomonadati</taxon>
        <taxon>Bacteroidota</taxon>
        <taxon>Bacteroidia</taxon>
        <taxon>Bacteroidales</taxon>
        <taxon>Prevotellaceae</taxon>
        <taxon>Prevotella</taxon>
    </lineage>
</organism>
<proteinExistence type="inferred from homology"/>
<dbReference type="Gene3D" id="3.30.2310.10">
    <property type="entry name" value="YaeB-like"/>
    <property type="match status" value="1"/>
</dbReference>